<keyword evidence="2" id="KW-1185">Reference proteome</keyword>
<sequence length="78" mass="9209">MNEHTQYYLHRANGELLGPKLIAGPWADIFQEGDMLMAKNPTAANVPWMYFIWQDENWKNVKEPEERHRLVALLLNDE</sequence>
<organism evidence="1 2">
    <name type="scientific">Pseudomonas phage LUZ7</name>
    <dbReference type="NCBI Taxonomy" id="655097"/>
    <lineage>
        <taxon>Viruses</taxon>
        <taxon>Duplodnaviria</taxon>
        <taxon>Heunggongvirae</taxon>
        <taxon>Uroviricota</taxon>
        <taxon>Caudoviricetes</taxon>
        <taxon>Schitoviridae</taxon>
        <taxon>Migulavirinae</taxon>
        <taxon>Luzseptimavirus</taxon>
        <taxon>Luzseptimavirus LUZ7</taxon>
    </lineage>
</organism>
<dbReference type="EMBL" id="FN422398">
    <property type="protein sequence ID" value="CAZ66152.1"/>
    <property type="molecule type" value="Genomic_DNA"/>
</dbReference>
<reference evidence="2" key="1">
    <citation type="journal article" date="2010" name="Virology">
        <title>Molecular and physiological analysis of three Pseudomonas aeruginosa phages belonging to the "N4-like viruses".</title>
        <authorList>
            <person name="Ceyssens P.J."/>
            <person name="Brabban A."/>
            <person name="Rogge L."/>
            <person name="Lewis M.S."/>
            <person name="Pickard D."/>
            <person name="Goulding D."/>
            <person name="Dougan G."/>
            <person name="Nob en J.P."/>
            <person name="Kropinski A."/>
            <person name="Kutter E."/>
            <person name="Lavigne R."/>
        </authorList>
    </citation>
    <scope>NUCLEOTIDE SEQUENCE [LARGE SCALE GENOMIC DNA]</scope>
</reference>
<dbReference type="GeneID" id="8684363"/>
<evidence type="ECO:0000313" key="2">
    <source>
        <dbReference type="Proteomes" id="UP000002615"/>
    </source>
</evidence>
<proteinExistence type="predicted"/>
<accession>C8ZKB0</accession>
<evidence type="ECO:0000313" key="1">
    <source>
        <dbReference type="EMBL" id="CAZ66152.1"/>
    </source>
</evidence>
<protein>
    <submittedName>
        <fullName evidence="1">Uncharacterized protein</fullName>
    </submittedName>
</protein>
<dbReference type="OrthoDB" id="35292at10239"/>
<dbReference type="KEGG" id="vg:8684363"/>
<dbReference type="Proteomes" id="UP000002615">
    <property type="component" value="Segment"/>
</dbReference>
<name>C8ZKB0_9CAUD</name>
<dbReference type="RefSeq" id="YP_003358293.1">
    <property type="nucleotide sequence ID" value="NC_013691.1"/>
</dbReference>